<feature type="transmembrane region" description="Helical" evidence="6">
    <location>
        <begin position="20"/>
        <end position="38"/>
    </location>
</feature>
<sequence length="136" mass="14295">TAVSTLTEVISQDFKSFGSVTWIAGAYLLTTVAFTPLFGKISDIFGRKPIELLCIALFTIGSLGCALSTSMTMLIIFRAIAGIGGGGLISLSFIMVSDVIPIENRSTYLGIISTTFAISQIVGPIIGGALANVNWR</sequence>
<evidence type="ECO:0000256" key="4">
    <source>
        <dbReference type="ARBA" id="ARBA00022989"/>
    </source>
</evidence>
<keyword evidence="2" id="KW-0813">Transport</keyword>
<evidence type="ECO:0000313" key="9">
    <source>
        <dbReference type="Proteomes" id="UP000070444"/>
    </source>
</evidence>
<dbReference type="InterPro" id="IPR036259">
    <property type="entry name" value="MFS_trans_sf"/>
</dbReference>
<feature type="domain" description="Major facilitator superfamily (MFS) profile" evidence="7">
    <location>
        <begin position="1"/>
        <end position="136"/>
    </location>
</feature>
<dbReference type="EMBL" id="KQ964597">
    <property type="protein sequence ID" value="KXN68083.1"/>
    <property type="molecule type" value="Genomic_DNA"/>
</dbReference>
<dbReference type="SUPFAM" id="SSF103473">
    <property type="entry name" value="MFS general substrate transporter"/>
    <property type="match status" value="1"/>
</dbReference>
<dbReference type="Proteomes" id="UP000070444">
    <property type="component" value="Unassembled WGS sequence"/>
</dbReference>
<evidence type="ECO:0000256" key="2">
    <source>
        <dbReference type="ARBA" id="ARBA00022448"/>
    </source>
</evidence>
<feature type="transmembrane region" description="Helical" evidence="6">
    <location>
        <begin position="108"/>
        <end position="131"/>
    </location>
</feature>
<dbReference type="PRINTS" id="PR01036">
    <property type="entry name" value="TCRTETB"/>
</dbReference>
<dbReference type="GO" id="GO:0022857">
    <property type="term" value="F:transmembrane transporter activity"/>
    <property type="evidence" value="ECO:0007669"/>
    <property type="project" value="InterPro"/>
</dbReference>
<organism evidence="8 9">
    <name type="scientific">Conidiobolus coronatus (strain ATCC 28846 / CBS 209.66 / NRRL 28638)</name>
    <name type="common">Delacroixia coronata</name>
    <dbReference type="NCBI Taxonomy" id="796925"/>
    <lineage>
        <taxon>Eukaryota</taxon>
        <taxon>Fungi</taxon>
        <taxon>Fungi incertae sedis</taxon>
        <taxon>Zoopagomycota</taxon>
        <taxon>Entomophthoromycotina</taxon>
        <taxon>Entomophthoromycetes</taxon>
        <taxon>Entomophthorales</taxon>
        <taxon>Ancylistaceae</taxon>
        <taxon>Conidiobolus</taxon>
    </lineage>
</organism>
<feature type="transmembrane region" description="Helical" evidence="6">
    <location>
        <begin position="50"/>
        <end position="69"/>
    </location>
</feature>
<dbReference type="InterPro" id="IPR020846">
    <property type="entry name" value="MFS_dom"/>
</dbReference>
<evidence type="ECO:0000313" key="8">
    <source>
        <dbReference type="EMBL" id="KXN68083.1"/>
    </source>
</evidence>
<dbReference type="PROSITE" id="PS50850">
    <property type="entry name" value="MFS"/>
    <property type="match status" value="1"/>
</dbReference>
<gene>
    <name evidence="8" type="ORF">CONCODRAFT_26865</name>
</gene>
<feature type="non-terminal residue" evidence="8">
    <location>
        <position position="136"/>
    </location>
</feature>
<evidence type="ECO:0000256" key="6">
    <source>
        <dbReference type="SAM" id="Phobius"/>
    </source>
</evidence>
<dbReference type="InterPro" id="IPR011701">
    <property type="entry name" value="MFS"/>
</dbReference>
<evidence type="ECO:0000259" key="7">
    <source>
        <dbReference type="PROSITE" id="PS50850"/>
    </source>
</evidence>
<dbReference type="GO" id="GO:0012505">
    <property type="term" value="C:endomembrane system"/>
    <property type="evidence" value="ECO:0007669"/>
    <property type="project" value="UniProtKB-SubCell"/>
</dbReference>
<keyword evidence="3 6" id="KW-0812">Transmembrane</keyword>
<keyword evidence="9" id="KW-1185">Reference proteome</keyword>
<comment type="subcellular location">
    <subcellularLocation>
        <location evidence="1">Endomembrane system</location>
        <topology evidence="1">Multi-pass membrane protein</topology>
    </subcellularLocation>
</comment>
<keyword evidence="5 6" id="KW-0472">Membrane</keyword>
<dbReference type="Pfam" id="PF07690">
    <property type="entry name" value="MFS_1"/>
    <property type="match status" value="1"/>
</dbReference>
<protein>
    <submittedName>
        <fullName evidence="8">MFS general substrate transporter</fullName>
    </submittedName>
</protein>
<dbReference type="Gene3D" id="1.20.1720.10">
    <property type="entry name" value="Multidrug resistance protein D"/>
    <property type="match status" value="1"/>
</dbReference>
<dbReference type="AlphaFoldDB" id="A0A137NZ24"/>
<evidence type="ECO:0000256" key="5">
    <source>
        <dbReference type="ARBA" id="ARBA00023136"/>
    </source>
</evidence>
<feature type="non-terminal residue" evidence="8">
    <location>
        <position position="1"/>
    </location>
</feature>
<dbReference type="OrthoDB" id="10021397at2759"/>
<dbReference type="PANTHER" id="PTHR23501:SF191">
    <property type="entry name" value="VACUOLAR BASIC AMINO ACID TRANSPORTER 4"/>
    <property type="match status" value="1"/>
</dbReference>
<evidence type="ECO:0000256" key="3">
    <source>
        <dbReference type="ARBA" id="ARBA00022692"/>
    </source>
</evidence>
<dbReference type="OMA" id="DEECMTR"/>
<name>A0A137NZ24_CONC2</name>
<dbReference type="PANTHER" id="PTHR23501">
    <property type="entry name" value="MAJOR FACILITATOR SUPERFAMILY"/>
    <property type="match status" value="1"/>
</dbReference>
<accession>A0A137NZ24</accession>
<proteinExistence type="predicted"/>
<dbReference type="GO" id="GO:0005886">
    <property type="term" value="C:plasma membrane"/>
    <property type="evidence" value="ECO:0007669"/>
    <property type="project" value="TreeGrafter"/>
</dbReference>
<keyword evidence="4 6" id="KW-1133">Transmembrane helix</keyword>
<reference evidence="8 9" key="1">
    <citation type="journal article" date="2015" name="Genome Biol. Evol.">
        <title>Phylogenomic analyses indicate that early fungi evolved digesting cell walls of algal ancestors of land plants.</title>
        <authorList>
            <person name="Chang Y."/>
            <person name="Wang S."/>
            <person name="Sekimoto S."/>
            <person name="Aerts A.L."/>
            <person name="Choi C."/>
            <person name="Clum A."/>
            <person name="LaButti K.M."/>
            <person name="Lindquist E.A."/>
            <person name="Yee Ngan C."/>
            <person name="Ohm R.A."/>
            <person name="Salamov A.A."/>
            <person name="Grigoriev I.V."/>
            <person name="Spatafora J.W."/>
            <person name="Berbee M.L."/>
        </authorList>
    </citation>
    <scope>NUCLEOTIDE SEQUENCE [LARGE SCALE GENOMIC DNA]</scope>
    <source>
        <strain evidence="8 9">NRRL 28638</strain>
    </source>
</reference>
<dbReference type="STRING" id="796925.A0A137NZ24"/>
<feature type="transmembrane region" description="Helical" evidence="6">
    <location>
        <begin position="75"/>
        <end position="96"/>
    </location>
</feature>
<evidence type="ECO:0000256" key="1">
    <source>
        <dbReference type="ARBA" id="ARBA00004127"/>
    </source>
</evidence>